<sequence>MPSLHAPSAYYTIFPRSKNDLRDLPARGRLPAAAVPEDAAPDHGLLQAAHAEAGDVLLLAVPRRPEPARAAGARPVCGLLRVLRPERGQPGGGAPLLLEPLFRGTARGGHPPGAHEVPGHAATGADSAAPHGHSGLHGARHPAGGGRDALRPERLPRLRWRAHHLPQRPQRDRPARLPAELIVRPGLPGVFCGPAHHRAHAPALHAGSPHQQAQDGDGRVRVQPQHCAGPGQLRGRPGWAAALVRPG</sequence>
<protein>
    <submittedName>
        <fullName evidence="2">Uncharacterized protein</fullName>
    </submittedName>
</protein>
<dbReference type="EMBL" id="KI545998">
    <property type="protein sequence ID" value="EST48186.1"/>
    <property type="molecule type" value="Genomic_DNA"/>
</dbReference>
<organism evidence="2">
    <name type="scientific">Spironucleus salmonicida</name>
    <dbReference type="NCBI Taxonomy" id="348837"/>
    <lineage>
        <taxon>Eukaryota</taxon>
        <taxon>Metamonada</taxon>
        <taxon>Diplomonadida</taxon>
        <taxon>Hexamitidae</taxon>
        <taxon>Hexamitinae</taxon>
        <taxon>Spironucleus</taxon>
    </lineage>
</organism>
<feature type="region of interest" description="Disordered" evidence="1">
    <location>
        <begin position="102"/>
        <end position="150"/>
    </location>
</feature>
<evidence type="ECO:0000256" key="1">
    <source>
        <dbReference type="SAM" id="MobiDB-lite"/>
    </source>
</evidence>
<reference evidence="2" key="1">
    <citation type="journal article" date="2014" name="PLoS Genet.">
        <title>The Genome of Spironucleus salmonicida Highlights a Fish Pathogen Adapted to Fluctuating Environments.</title>
        <authorList>
            <person name="Xu F."/>
            <person name="Jerlstrom-Hultqvist J."/>
            <person name="Einarsson E."/>
            <person name="Astvaldsson A."/>
            <person name="Svard S.G."/>
            <person name="Andersson J.O."/>
        </authorList>
    </citation>
    <scope>NUCLEOTIDE SEQUENCE</scope>
</reference>
<name>V6LWW2_9EUKA</name>
<dbReference type="AlphaFoldDB" id="V6LWW2"/>
<gene>
    <name evidence="2" type="ORF">SS50377_11669</name>
</gene>
<accession>V6LWW2</accession>
<evidence type="ECO:0000313" key="2">
    <source>
        <dbReference type="EMBL" id="EST48186.1"/>
    </source>
</evidence>
<proteinExistence type="predicted"/>